<feature type="compositionally biased region" description="Basic and acidic residues" evidence="3">
    <location>
        <begin position="1549"/>
        <end position="1562"/>
    </location>
</feature>
<dbReference type="SUPFAM" id="SSF54695">
    <property type="entry name" value="POZ domain"/>
    <property type="match status" value="1"/>
</dbReference>
<feature type="repeat" description="RCC1" evidence="2">
    <location>
        <begin position="341"/>
        <end position="394"/>
    </location>
</feature>
<evidence type="ECO:0000256" key="2">
    <source>
        <dbReference type="PROSITE-ProRule" id="PRU00235"/>
    </source>
</evidence>
<proteinExistence type="predicted"/>
<feature type="compositionally biased region" description="Basic residues" evidence="3">
    <location>
        <begin position="1515"/>
        <end position="1528"/>
    </location>
</feature>
<dbReference type="CDD" id="cd18186">
    <property type="entry name" value="BTB_POZ_ZBTB_KLHL-like"/>
    <property type="match status" value="1"/>
</dbReference>
<dbReference type="CDD" id="cd18500">
    <property type="entry name" value="BACK_IBtk"/>
    <property type="match status" value="1"/>
</dbReference>
<sequence>MSHSLWRYLLEDDVDSFRQCLANATFTSGPSKVAAVGQAGNASFKIGSPGSLSASPKTPLKTRKSSGYTPTSASHGKPGGLVLTRAELNARDSFGRTLLHHAASSRSEDALAFVKALLGMPFIDLYAQDLESGWTALHRALYFGNISIAHALMVRDIQDATDYTTNTQHTHAGGLVKIKDHEGNSPFEVFGLTIAPRSLQDDSSTLPSGLQDDESINGMDYHENYDAERSKRHVQPLVDLVGDEVYAFGSNKNMSLGVGDGDDRHYPERLQFTRPDHLLQRLLADHLEARQSAQHADLASSIEALRAQDGLPDIIRYKPITIQNVVMSKFHTAVLTDDPISNLYISGFGQGGRLGTGDENTSFTYRCIQSGGLAKRHISAIALGQDHTVAVCSQGEVYTWGSNRYGQLGYSLPEVPKNEVPMQLTPRQLYGYIKKEVVVGAAASAIHSALYTSSALYTFGKNEGQLGLMDADARSLGIQELPRRVGVSVLQSSILSVSAIDRATTVLLENHDVIVFTHYGWTKILFPMETFTNYYISDSLSTRYNMESNYVKQITSGGSTICAMSSFGEVYTVEVPKVSENVPSHMSTTNPTKARNALPLPVRLWSIRKAHMSAIDVAVGQDGSIVLCTASGSVWRKEKRANIKTVRDKQAGMARVKDYKFVRVPNLTRAIAVRSNAFGSFTAVRKDCSVTRDQIVPEAQSLWNDVGLLLPFIEYGKSSDDPELGVNSASICRAIITKASAEQDIMDICKRHEPLSDSQYDLWITSNVTDIRIPIHAFVLKARSKVMRTALTEFQESYYYSIPDVLSIEYGADGQIQITFNGADFMTIVNLVLYLYTENLADAWHYTSKALQFAARYRAIRIELMKIATHLELRELERAARVMVDPAWHLANDMELAFLDPEFFTDADVLIELANGAELPAHSVLLCKRCPFFDGLFNGRAGGMWMRSRRTAAAEESELVRVDLKHIDERIFSMLLRHLYADTGDELFDDVVTKSFDEFIDTVIELMSAANELMLDRLEQICQQILGRFVNVRNVCSLLNAVAECSVDDFKQAALEYICLNLESTLEMKLLDELDEDLFSQLDEVVEANQLAFLPFARSEVAEIELVGNHPDLLRRMEICRQRRIDSMRLRSRLVEDEERHASAAAKLRVGSLERHASSPTIRGQLPTPVGDSPASTPSASPAIVPNDAGDDLPFEMDDDALPGPASEVRRPSGRSPPLREKPVPLNMPNAALSGSVESPRTPRAGFVNSYRSQSDNVLLAHSPTVPVTGFETSGAAWQIPTETRRKSDLKDIMEQASASRVSNLTQAMRTASIPLQGSNKMSQKERKRQQQLLVKEQEAKTVQSSSVPKDSVARGASSPWQNVAKPVKPAASPVSPMQGSTPQADKPLPGKQSMTMRQTVAGGSPSGQTPTKDASRGPPSGLAPALKPAAPQIQSIRHSPIPSRTASAIDARTSMAEILAQQQTEKRAVKEAVAKRSLQEIQQEQEFQEWWDSESRRIQEEEAQASTTAARGGKGGRGRGGHRRGSGRGKATSATDVAGREPSTANPKHREDSGRGGHDSQRGSGRGRGRGNAQQQRGTRQ</sequence>
<accession>A0AAN6DPH7</accession>
<dbReference type="Pfam" id="PF13540">
    <property type="entry name" value="RCC1_2"/>
    <property type="match status" value="1"/>
</dbReference>
<dbReference type="Gene3D" id="2.130.10.30">
    <property type="entry name" value="Regulator of chromosome condensation 1/beta-lactamase-inhibitor protein II"/>
    <property type="match status" value="1"/>
</dbReference>
<dbReference type="InterPro" id="IPR000408">
    <property type="entry name" value="Reg_chr_condens"/>
</dbReference>
<feature type="compositionally biased region" description="Low complexity" evidence="3">
    <location>
        <begin position="1572"/>
        <end position="1582"/>
    </location>
</feature>
<dbReference type="PROSITE" id="PS50012">
    <property type="entry name" value="RCC1_3"/>
    <property type="match status" value="2"/>
</dbReference>
<dbReference type="Pfam" id="PF12796">
    <property type="entry name" value="Ank_2"/>
    <property type="match status" value="1"/>
</dbReference>
<dbReference type="SUPFAM" id="SSF48403">
    <property type="entry name" value="Ankyrin repeat"/>
    <property type="match status" value="1"/>
</dbReference>
<feature type="compositionally biased region" description="Low complexity" evidence="3">
    <location>
        <begin position="1173"/>
        <end position="1183"/>
    </location>
</feature>
<dbReference type="EMBL" id="MU404359">
    <property type="protein sequence ID" value="KAI1609796.1"/>
    <property type="molecule type" value="Genomic_DNA"/>
</dbReference>
<dbReference type="PRINTS" id="PR00633">
    <property type="entry name" value="RCCNDNSATION"/>
</dbReference>
<dbReference type="Gene3D" id="3.30.710.10">
    <property type="entry name" value="Potassium Channel Kv1.1, Chain A"/>
    <property type="match status" value="2"/>
</dbReference>
<feature type="region of interest" description="Disordered" evidence="3">
    <location>
        <begin position="1147"/>
        <end position="1227"/>
    </location>
</feature>
<keyword evidence="6" id="KW-1185">Reference proteome</keyword>
<dbReference type="SMART" id="SM00225">
    <property type="entry name" value="BTB"/>
    <property type="match status" value="2"/>
</dbReference>
<dbReference type="PROSITE" id="PS50097">
    <property type="entry name" value="BTB"/>
    <property type="match status" value="1"/>
</dbReference>
<feature type="compositionally biased region" description="Polar residues" evidence="3">
    <location>
        <begin position="1313"/>
        <end position="1322"/>
    </location>
</feature>
<dbReference type="Pfam" id="PF00651">
    <property type="entry name" value="BTB"/>
    <property type="match status" value="1"/>
</dbReference>
<feature type="compositionally biased region" description="Acidic residues" evidence="3">
    <location>
        <begin position="1189"/>
        <end position="1201"/>
    </location>
</feature>
<comment type="caution">
    <text evidence="5">The sequence shown here is derived from an EMBL/GenBank/DDBJ whole genome shotgun (WGS) entry which is preliminary data.</text>
</comment>
<dbReference type="PANTHER" id="PTHR22872:SF2">
    <property type="entry name" value="INHIBITOR OF BRUTON TYROSINE KINASE"/>
    <property type="match status" value="1"/>
</dbReference>
<evidence type="ECO:0000256" key="1">
    <source>
        <dbReference type="ARBA" id="ARBA00022737"/>
    </source>
</evidence>
<evidence type="ECO:0000259" key="4">
    <source>
        <dbReference type="PROSITE" id="PS50097"/>
    </source>
</evidence>
<gene>
    <name evidence="5" type="ORF">EDD36DRAFT_444871</name>
</gene>
<dbReference type="InterPro" id="IPR011333">
    <property type="entry name" value="SKP1/BTB/POZ_sf"/>
</dbReference>
<feature type="domain" description="BTB" evidence="4">
    <location>
        <begin position="907"/>
        <end position="982"/>
    </location>
</feature>
<dbReference type="InterPro" id="IPR000210">
    <property type="entry name" value="BTB/POZ_dom"/>
</dbReference>
<dbReference type="InterPro" id="IPR036770">
    <property type="entry name" value="Ankyrin_rpt-contain_sf"/>
</dbReference>
<feature type="region of interest" description="Disordered" evidence="3">
    <location>
        <begin position="1482"/>
        <end position="1582"/>
    </location>
</feature>
<feature type="region of interest" description="Disordered" evidence="3">
    <location>
        <begin position="1313"/>
        <end position="1450"/>
    </location>
</feature>
<reference evidence="5" key="1">
    <citation type="journal article" date="2022" name="bioRxiv">
        <title>Deciphering the potential niche of two novel black yeast fungi from a biological soil crust based on their genomes, phenotypes, and melanin regulation.</title>
        <authorList>
            <consortium name="DOE Joint Genome Institute"/>
            <person name="Carr E.C."/>
            <person name="Barton Q."/>
            <person name="Grambo S."/>
            <person name="Sullivan M."/>
            <person name="Renfro C.M."/>
            <person name="Kuo A."/>
            <person name="Pangilinan J."/>
            <person name="Lipzen A."/>
            <person name="Keymanesh K."/>
            <person name="Savage E."/>
            <person name="Barry K."/>
            <person name="Grigoriev I.V."/>
            <person name="Riekhof W.R."/>
            <person name="Harris S.S."/>
        </authorList>
    </citation>
    <scope>NUCLEOTIDE SEQUENCE</scope>
    <source>
        <strain evidence="5">JF 03-4F</strain>
    </source>
</reference>
<name>A0AAN6DPH7_9EURO</name>
<feature type="compositionally biased region" description="Polar residues" evidence="3">
    <location>
        <begin position="65"/>
        <end position="74"/>
    </location>
</feature>
<feature type="region of interest" description="Disordered" evidence="3">
    <location>
        <begin position="48"/>
        <end position="80"/>
    </location>
</feature>
<dbReference type="InterPro" id="IPR051625">
    <property type="entry name" value="Signaling_Regulatory_Domain"/>
</dbReference>
<evidence type="ECO:0000256" key="3">
    <source>
        <dbReference type="SAM" id="MobiDB-lite"/>
    </source>
</evidence>
<feature type="compositionally biased region" description="Polar residues" evidence="3">
    <location>
        <begin position="1433"/>
        <end position="1447"/>
    </location>
</feature>
<dbReference type="SMART" id="SM00248">
    <property type="entry name" value="ANK"/>
    <property type="match status" value="2"/>
</dbReference>
<dbReference type="Proteomes" id="UP001203852">
    <property type="component" value="Unassembled WGS sequence"/>
</dbReference>
<dbReference type="SUPFAM" id="SSF50985">
    <property type="entry name" value="RCC1/BLIP-II"/>
    <property type="match status" value="1"/>
</dbReference>
<organism evidence="5 6">
    <name type="scientific">Exophiala viscosa</name>
    <dbReference type="NCBI Taxonomy" id="2486360"/>
    <lineage>
        <taxon>Eukaryota</taxon>
        <taxon>Fungi</taxon>
        <taxon>Dikarya</taxon>
        <taxon>Ascomycota</taxon>
        <taxon>Pezizomycotina</taxon>
        <taxon>Eurotiomycetes</taxon>
        <taxon>Chaetothyriomycetidae</taxon>
        <taxon>Chaetothyriales</taxon>
        <taxon>Herpotrichiellaceae</taxon>
        <taxon>Exophiala</taxon>
    </lineage>
</organism>
<feature type="repeat" description="RCC1" evidence="2">
    <location>
        <begin position="395"/>
        <end position="454"/>
    </location>
</feature>
<dbReference type="InterPro" id="IPR002110">
    <property type="entry name" value="Ankyrin_rpt"/>
</dbReference>
<protein>
    <recommendedName>
        <fullName evidence="4">BTB domain-containing protein</fullName>
    </recommendedName>
</protein>
<dbReference type="PANTHER" id="PTHR22872">
    <property type="entry name" value="BTK-BINDING PROTEIN-RELATED"/>
    <property type="match status" value="1"/>
</dbReference>
<evidence type="ECO:0000313" key="5">
    <source>
        <dbReference type="EMBL" id="KAI1609796.1"/>
    </source>
</evidence>
<evidence type="ECO:0000313" key="6">
    <source>
        <dbReference type="Proteomes" id="UP001203852"/>
    </source>
</evidence>
<keyword evidence="1" id="KW-0677">Repeat</keyword>
<dbReference type="Gene3D" id="1.25.40.20">
    <property type="entry name" value="Ankyrin repeat-containing domain"/>
    <property type="match status" value="1"/>
</dbReference>
<dbReference type="InterPro" id="IPR009091">
    <property type="entry name" value="RCC1/BLIP-II"/>
</dbReference>